<comment type="similarity">
    <text evidence="11">Belongs to the CorA metal ion transporter (MIT) (TC 1.A.35) family.</text>
</comment>
<gene>
    <name evidence="12" type="ORF">OVA965_LOCUS5198</name>
    <name evidence="13" type="ORF">TMI583_LOCUS5196</name>
</gene>
<dbReference type="CDD" id="cd12823">
    <property type="entry name" value="Mrs2_Mfm1p-like"/>
    <property type="match status" value="1"/>
</dbReference>
<dbReference type="Gene3D" id="2.40.128.330">
    <property type="match status" value="1"/>
</dbReference>
<keyword evidence="3 11" id="KW-0813">Transport</keyword>
<evidence type="ECO:0000256" key="11">
    <source>
        <dbReference type="RuleBase" id="RU366042"/>
    </source>
</evidence>
<dbReference type="Pfam" id="PF22099">
    <property type="entry name" value="MRS2-like"/>
    <property type="match status" value="1"/>
</dbReference>
<keyword evidence="7 11" id="KW-1133">Transmembrane helix</keyword>
<sequence>MYADDLSAAFESLADLDLEKFTFSFEKITQQYGLTVSVSGLSKGAGKRGVHTEEYYRDARSYGQFVPVFPAFVPSENHYYQTAFEDGLGWIFRLRQLCTINCKKLFLNYTQGNYRCFGVRCIHSKSSIESRRSKHQLDNFSVDSHKLHSDIHILTSDGILRVRRGPFDRAEICREYNVGPRDLQKIDTDLHINVPLISVRHGKLICFSFRRHRALVQSDRTVFFVPSNEKIPYEPFEIKNVDEWKKIIHAYHRNVRYVHELYNQRFDTENTEAFSQLPFELRIMEIIGESIAYGLTLKTHDILMEFETVRQSSYDQITLGNLRQFALIKSKVDKHQRNADLAHKAWLDILTYDEDMIGMYLTENRQKDASDLSEVELLLESCAKQMAEVCRSVHDLKDSVQNIESTTGFMLDAVRNQLLAFEIQINIITMGLGLGAFITAIYGMNLSSGLEEHPRALFVVAAFSSCIVIASIAMGGYRLFKYRRIKLHRSN</sequence>
<comment type="caution">
    <text evidence="13">The sequence shown here is derived from an EMBL/GenBank/DDBJ whole genome shotgun (WGS) entry which is preliminary data.</text>
</comment>
<evidence type="ECO:0000256" key="9">
    <source>
        <dbReference type="ARBA" id="ARBA00023136"/>
    </source>
</evidence>
<evidence type="ECO:0000256" key="1">
    <source>
        <dbReference type="ARBA" id="ARBA00004141"/>
    </source>
</evidence>
<protein>
    <recommendedName>
        <fullName evidence="11">Magnesium transporter</fullName>
    </recommendedName>
</protein>
<comment type="subcellular location">
    <subcellularLocation>
        <location evidence="1">Membrane</location>
        <topology evidence="1">Multi-pass membrane protein</topology>
    </subcellularLocation>
    <subcellularLocation>
        <location evidence="11">Mitochondrion inner membrane</location>
        <topology evidence="11">Multi-pass membrane protein</topology>
    </subcellularLocation>
</comment>
<evidence type="ECO:0000313" key="13">
    <source>
        <dbReference type="EMBL" id="CAF3595912.1"/>
    </source>
</evidence>
<keyword evidence="5 11" id="KW-0460">Magnesium</keyword>
<name>A0A8S2H3L8_9BILA</name>
<evidence type="ECO:0000256" key="4">
    <source>
        <dbReference type="ARBA" id="ARBA00022692"/>
    </source>
</evidence>
<evidence type="ECO:0000256" key="7">
    <source>
        <dbReference type="ARBA" id="ARBA00022989"/>
    </source>
</evidence>
<evidence type="ECO:0000256" key="5">
    <source>
        <dbReference type="ARBA" id="ARBA00022842"/>
    </source>
</evidence>
<dbReference type="GO" id="GO:0045016">
    <property type="term" value="P:mitochondrial magnesium ion transmembrane transport"/>
    <property type="evidence" value="ECO:0007669"/>
    <property type="project" value="TreeGrafter"/>
</dbReference>
<keyword evidence="6" id="KW-0809">Transit peptide</keyword>
<comment type="subunit">
    <text evidence="2">Homopentamer.</text>
</comment>
<proteinExistence type="inferred from homology"/>
<dbReference type="GO" id="GO:0015095">
    <property type="term" value="F:magnesium ion transmembrane transporter activity"/>
    <property type="evidence" value="ECO:0007669"/>
    <property type="project" value="TreeGrafter"/>
</dbReference>
<comment type="function">
    <text evidence="10">Magnesium transporter that mediates the influx of magnesium into the mitochondrial matrix and regulates magnesium metabolism. Also permeable to calcium, sodium and potassium ions. Required for normal expression of the mitochondrial respiratory complex I subunits. May play a role in maintaining the inner mitochondrial membrane potential.</text>
</comment>
<evidence type="ECO:0000313" key="14">
    <source>
        <dbReference type="Proteomes" id="UP000682733"/>
    </source>
</evidence>
<dbReference type="AlphaFoldDB" id="A0A8S2H3L8"/>
<accession>A0A8S2H3L8</accession>
<dbReference type="EMBL" id="CAJOBA010001438">
    <property type="protein sequence ID" value="CAF3595912.1"/>
    <property type="molecule type" value="Genomic_DNA"/>
</dbReference>
<reference evidence="13" key="1">
    <citation type="submission" date="2021-02" db="EMBL/GenBank/DDBJ databases">
        <authorList>
            <person name="Nowell W R."/>
        </authorList>
    </citation>
    <scope>NUCLEOTIDE SEQUENCE</scope>
</reference>
<keyword evidence="11" id="KW-0496">Mitochondrion</keyword>
<keyword evidence="8 11" id="KW-0406">Ion transport</keyword>
<feature type="transmembrane region" description="Helical" evidence="11">
    <location>
        <begin position="456"/>
        <end position="480"/>
    </location>
</feature>
<dbReference type="Proteomes" id="UP000677228">
    <property type="component" value="Unassembled WGS sequence"/>
</dbReference>
<dbReference type="GO" id="GO:0005743">
    <property type="term" value="C:mitochondrial inner membrane"/>
    <property type="evidence" value="ECO:0007669"/>
    <property type="project" value="UniProtKB-SubCell"/>
</dbReference>
<keyword evidence="11" id="KW-0999">Mitochondrion inner membrane</keyword>
<dbReference type="PANTHER" id="PTHR13890:SF0">
    <property type="entry name" value="MAGNESIUM TRANSPORTER MRS2 HOMOLOG, MITOCHONDRIAL"/>
    <property type="match status" value="1"/>
</dbReference>
<organism evidence="13 14">
    <name type="scientific">Didymodactylos carnosus</name>
    <dbReference type="NCBI Taxonomy" id="1234261"/>
    <lineage>
        <taxon>Eukaryota</taxon>
        <taxon>Metazoa</taxon>
        <taxon>Spiralia</taxon>
        <taxon>Gnathifera</taxon>
        <taxon>Rotifera</taxon>
        <taxon>Eurotatoria</taxon>
        <taxon>Bdelloidea</taxon>
        <taxon>Philodinida</taxon>
        <taxon>Philodinidae</taxon>
        <taxon>Didymodactylos</taxon>
    </lineage>
</organism>
<feature type="transmembrane region" description="Helical" evidence="11">
    <location>
        <begin position="425"/>
        <end position="444"/>
    </location>
</feature>
<keyword evidence="4 11" id="KW-0812">Transmembrane</keyword>
<dbReference type="InterPro" id="IPR039204">
    <property type="entry name" value="MRS2-like"/>
</dbReference>
<dbReference type="EMBL" id="CAJNOK010001438">
    <property type="protein sequence ID" value="CAF0812010.1"/>
    <property type="molecule type" value="Genomic_DNA"/>
</dbReference>
<evidence type="ECO:0000256" key="6">
    <source>
        <dbReference type="ARBA" id="ARBA00022946"/>
    </source>
</evidence>
<evidence type="ECO:0000256" key="10">
    <source>
        <dbReference type="ARBA" id="ARBA00093432"/>
    </source>
</evidence>
<dbReference type="Proteomes" id="UP000682733">
    <property type="component" value="Unassembled WGS sequence"/>
</dbReference>
<keyword evidence="9 11" id="KW-0472">Membrane</keyword>
<evidence type="ECO:0000256" key="3">
    <source>
        <dbReference type="ARBA" id="ARBA00022448"/>
    </source>
</evidence>
<dbReference type="PANTHER" id="PTHR13890">
    <property type="entry name" value="RNA SPLICING PROTEIN MRS2, MITOCHONDRIAL"/>
    <property type="match status" value="1"/>
</dbReference>
<evidence type="ECO:0000256" key="8">
    <source>
        <dbReference type="ARBA" id="ARBA00023065"/>
    </source>
</evidence>
<evidence type="ECO:0000313" key="12">
    <source>
        <dbReference type="EMBL" id="CAF0812010.1"/>
    </source>
</evidence>
<evidence type="ECO:0000256" key="2">
    <source>
        <dbReference type="ARBA" id="ARBA00011255"/>
    </source>
</evidence>
<dbReference type="Gene3D" id="1.20.58.340">
    <property type="entry name" value="Magnesium transport protein CorA, transmembrane region"/>
    <property type="match status" value="1"/>
</dbReference>